<evidence type="ECO:0000256" key="5">
    <source>
        <dbReference type="ARBA" id="ARBA00023002"/>
    </source>
</evidence>
<keyword evidence="4" id="KW-0521">NADP</keyword>
<name>A0A433QGV0_9FUNG</name>
<gene>
    <name evidence="8" type="ORF">BC938DRAFT_481145</name>
</gene>
<comment type="cofactor">
    <cofactor evidence="1">
        <name>FAD</name>
        <dbReference type="ChEBI" id="CHEBI:57692"/>
    </cofactor>
</comment>
<keyword evidence="2" id="KW-0285">Flavoprotein</keyword>
<evidence type="ECO:0000256" key="1">
    <source>
        <dbReference type="ARBA" id="ARBA00001974"/>
    </source>
</evidence>
<dbReference type="PANTHER" id="PTHR46028">
    <property type="entry name" value="KYNURENINE 3-MONOOXYGENASE"/>
    <property type="match status" value="1"/>
</dbReference>
<dbReference type="GO" id="GO:0004502">
    <property type="term" value="F:kynurenine 3-monooxygenase activity"/>
    <property type="evidence" value="ECO:0007669"/>
    <property type="project" value="TreeGrafter"/>
</dbReference>
<evidence type="ECO:0000313" key="9">
    <source>
        <dbReference type="Proteomes" id="UP000274822"/>
    </source>
</evidence>
<feature type="domain" description="FAD-binding" evidence="7">
    <location>
        <begin position="2"/>
        <end position="328"/>
    </location>
</feature>
<comment type="caution">
    <text evidence="8">The sequence shown here is derived from an EMBL/GenBank/DDBJ whole genome shotgun (WGS) entry which is preliminary data.</text>
</comment>
<dbReference type="Pfam" id="PF01494">
    <property type="entry name" value="FAD_binding_3"/>
    <property type="match status" value="1"/>
</dbReference>
<accession>A0A433QGV0</accession>
<dbReference type="GO" id="GO:0070189">
    <property type="term" value="P:kynurenine metabolic process"/>
    <property type="evidence" value="ECO:0007669"/>
    <property type="project" value="TreeGrafter"/>
</dbReference>
<evidence type="ECO:0000256" key="6">
    <source>
        <dbReference type="ARBA" id="ARBA00023033"/>
    </source>
</evidence>
<protein>
    <recommendedName>
        <fullName evidence="7">FAD-binding domain-containing protein</fullName>
    </recommendedName>
</protein>
<evidence type="ECO:0000256" key="4">
    <source>
        <dbReference type="ARBA" id="ARBA00022857"/>
    </source>
</evidence>
<dbReference type="PANTHER" id="PTHR46028:SF2">
    <property type="entry name" value="KYNURENINE 3-MONOOXYGENASE"/>
    <property type="match status" value="1"/>
</dbReference>
<evidence type="ECO:0000256" key="2">
    <source>
        <dbReference type="ARBA" id="ARBA00022630"/>
    </source>
</evidence>
<reference evidence="8 9" key="1">
    <citation type="journal article" date="2018" name="New Phytol.">
        <title>Phylogenomics of Endogonaceae and evolution of mycorrhizas within Mucoromycota.</title>
        <authorList>
            <person name="Chang Y."/>
            <person name="Desiro A."/>
            <person name="Na H."/>
            <person name="Sandor L."/>
            <person name="Lipzen A."/>
            <person name="Clum A."/>
            <person name="Barry K."/>
            <person name="Grigoriev I.V."/>
            <person name="Martin F.M."/>
            <person name="Stajich J.E."/>
            <person name="Smith M.E."/>
            <person name="Bonito G."/>
            <person name="Spatafora J.W."/>
        </authorList>
    </citation>
    <scope>NUCLEOTIDE SEQUENCE [LARGE SCALE GENOMIC DNA]</scope>
    <source>
        <strain evidence="8 9">AD002</strain>
    </source>
</reference>
<dbReference type="InterPro" id="IPR002938">
    <property type="entry name" value="FAD-bd"/>
</dbReference>
<evidence type="ECO:0000259" key="7">
    <source>
        <dbReference type="Pfam" id="PF01494"/>
    </source>
</evidence>
<proteinExistence type="predicted"/>
<organism evidence="8 9">
    <name type="scientific">Jimgerdemannia flammicorona</name>
    <dbReference type="NCBI Taxonomy" id="994334"/>
    <lineage>
        <taxon>Eukaryota</taxon>
        <taxon>Fungi</taxon>
        <taxon>Fungi incertae sedis</taxon>
        <taxon>Mucoromycota</taxon>
        <taxon>Mucoromycotina</taxon>
        <taxon>Endogonomycetes</taxon>
        <taxon>Endogonales</taxon>
        <taxon>Endogonaceae</taxon>
        <taxon>Jimgerdemannia</taxon>
    </lineage>
</organism>
<dbReference type="InterPro" id="IPR036188">
    <property type="entry name" value="FAD/NAD-bd_sf"/>
</dbReference>
<dbReference type="AlphaFoldDB" id="A0A433QGV0"/>
<dbReference type="SUPFAM" id="SSF51905">
    <property type="entry name" value="FAD/NAD(P)-binding domain"/>
    <property type="match status" value="1"/>
</dbReference>
<keyword evidence="3" id="KW-0274">FAD</keyword>
<evidence type="ECO:0000313" key="8">
    <source>
        <dbReference type="EMBL" id="RUS29032.1"/>
    </source>
</evidence>
<dbReference type="EMBL" id="RBNJ01005746">
    <property type="protein sequence ID" value="RUS29032.1"/>
    <property type="molecule type" value="Genomic_DNA"/>
</dbReference>
<keyword evidence="6" id="KW-0503">Monooxygenase</keyword>
<dbReference type="Proteomes" id="UP000274822">
    <property type="component" value="Unassembled WGS sequence"/>
</dbReference>
<dbReference type="Gene3D" id="3.50.50.60">
    <property type="entry name" value="FAD/NAD(P)-binding domain"/>
    <property type="match status" value="1"/>
</dbReference>
<evidence type="ECO:0000256" key="3">
    <source>
        <dbReference type="ARBA" id="ARBA00022827"/>
    </source>
</evidence>
<dbReference type="GO" id="GO:0071949">
    <property type="term" value="F:FAD binding"/>
    <property type="evidence" value="ECO:0007669"/>
    <property type="project" value="InterPro"/>
</dbReference>
<sequence length="419" mass="47016">MLSARATRALREAGVYERILAKGRPTGGLMISAASDDVREARSIPLNSVFGCEEEYISIGRDALMEGLLEVLEDLRKERGNNVKVTVHYETSCNKFRFEEKVVVVRKGEKDETFAYDFLVGSDGAGSRVRKAMMKLDSKITVSDAELGMALKAFKVPFKAVQEHGLAVWPFASAKGETTAPCYFFFCADQLSSVALLPNNDSYSVALSIHPPMKWDDFETLKDERDFILKHYPRLGPMLVKYAEPLFRVKPYQIVSANTSQFNLDGHPVMLIGDAAHAMPPTYGQGLNASFQDVTLLNQLLVSNCHSSFEQVAEAFSTTRKPSIDAITALSWEAYQLWRSDRVAIALFLISALKRAVLSRFPAVVQRALWHEAYPSSLIYCSTIDYSLIKEIRDRTKLTDPLILLVLVAWLAWAMYRLF</sequence>
<dbReference type="PRINTS" id="PR00420">
    <property type="entry name" value="RNGMNOXGNASE"/>
</dbReference>
<keyword evidence="9" id="KW-1185">Reference proteome</keyword>
<keyword evidence="5" id="KW-0560">Oxidoreductase</keyword>